<evidence type="ECO:0000313" key="2">
    <source>
        <dbReference type="Proteomes" id="UP000323930"/>
    </source>
</evidence>
<accession>A0A5D0HFC0</accession>
<proteinExistence type="predicted"/>
<dbReference type="RefSeq" id="WP_148545290.1">
    <property type="nucleotide sequence ID" value="NZ_VSDQ01000729.1"/>
</dbReference>
<evidence type="ECO:0000313" key="1">
    <source>
        <dbReference type="EMBL" id="TYA69996.1"/>
    </source>
</evidence>
<dbReference type="EMBL" id="VSDQ01000729">
    <property type="protein sequence ID" value="TYA69996.1"/>
    <property type="molecule type" value="Genomic_DNA"/>
</dbReference>
<name>A0A5D0HFC0_9FLAO</name>
<dbReference type="Gene3D" id="3.10.510.10">
    <property type="entry name" value="NE1680-like"/>
    <property type="match status" value="1"/>
</dbReference>
<reference evidence="1 2" key="1">
    <citation type="submission" date="2019-08" db="EMBL/GenBank/DDBJ databases">
        <title>Seonamhaeicola sediminis sp. nov., isolated from marine sediment.</title>
        <authorList>
            <person name="Cao W.R."/>
        </authorList>
    </citation>
    <scope>NUCLEOTIDE SEQUENCE [LARGE SCALE GENOMIC DNA]</scope>
    <source>
        <strain evidence="1 2">B011</strain>
    </source>
</reference>
<dbReference type="InterPro" id="IPR023122">
    <property type="entry name" value="NE1680-like_sf"/>
</dbReference>
<sequence>MKISVWDTYVKRHDNTIMHFDILVETTINQPEVVLKYGKAYLSTKSFKTLELSTNKCKFCHIEEATKSVIKDINQKGYSIIEIENCN</sequence>
<comment type="caution">
    <text evidence="1">The sequence shown here is derived from an EMBL/GenBank/DDBJ whole genome shotgun (WGS) entry which is preliminary data.</text>
</comment>
<protein>
    <submittedName>
        <fullName evidence="1">DUF2024 family protein</fullName>
    </submittedName>
</protein>
<dbReference type="Pfam" id="PF09630">
    <property type="entry name" value="DUF2024"/>
    <property type="match status" value="1"/>
</dbReference>
<gene>
    <name evidence="1" type="ORF">FUA24_22165</name>
</gene>
<dbReference type="SUPFAM" id="SSF160766">
    <property type="entry name" value="NE1680-like"/>
    <property type="match status" value="1"/>
</dbReference>
<dbReference type="OrthoDB" id="9795699at2"/>
<organism evidence="1 2">
    <name type="scientific">Seonamhaeicola marinus</name>
    <dbReference type="NCBI Taxonomy" id="1912246"/>
    <lineage>
        <taxon>Bacteria</taxon>
        <taxon>Pseudomonadati</taxon>
        <taxon>Bacteroidota</taxon>
        <taxon>Flavobacteriia</taxon>
        <taxon>Flavobacteriales</taxon>
        <taxon>Flavobacteriaceae</taxon>
    </lineage>
</organism>
<keyword evidence="2" id="KW-1185">Reference proteome</keyword>
<dbReference type="Proteomes" id="UP000323930">
    <property type="component" value="Unassembled WGS sequence"/>
</dbReference>
<dbReference type="AlphaFoldDB" id="A0A5D0HFC0"/>
<dbReference type="InterPro" id="IPR018592">
    <property type="entry name" value="DUF2024"/>
</dbReference>